<dbReference type="PANTHER" id="PTHR10353">
    <property type="entry name" value="GLYCOSYL HYDROLASE"/>
    <property type="match status" value="1"/>
</dbReference>
<evidence type="ECO:0000256" key="1">
    <source>
        <dbReference type="ARBA" id="ARBA00000448"/>
    </source>
</evidence>
<dbReference type="STRING" id="889378.Spiaf_2170"/>
<dbReference type="InterPro" id="IPR033132">
    <property type="entry name" value="GH_1_N_CS"/>
</dbReference>
<dbReference type="PATRIC" id="fig|889378.3.peg.2146"/>
<feature type="binding site" evidence="10">
    <location>
        <position position="121"/>
    </location>
    <ligand>
        <name>substrate</name>
    </ligand>
</feature>
<dbReference type="PRINTS" id="PR00131">
    <property type="entry name" value="GLHYDRLASE1"/>
</dbReference>
<dbReference type="Gene3D" id="3.20.20.80">
    <property type="entry name" value="Glycosidases"/>
    <property type="match status" value="1"/>
</dbReference>
<keyword evidence="8" id="KW-0624">Polysaccharide degradation</keyword>
<evidence type="ECO:0000256" key="5">
    <source>
        <dbReference type="ARBA" id="ARBA00023001"/>
    </source>
</evidence>
<dbReference type="RefSeq" id="WP_014456190.1">
    <property type="nucleotide sequence ID" value="NC_017098.1"/>
</dbReference>
<dbReference type="GO" id="GO:0008422">
    <property type="term" value="F:beta-glucosidase activity"/>
    <property type="evidence" value="ECO:0007669"/>
    <property type="project" value="UniProtKB-EC"/>
</dbReference>
<dbReference type="GO" id="GO:0005829">
    <property type="term" value="C:cytosol"/>
    <property type="evidence" value="ECO:0007669"/>
    <property type="project" value="TreeGrafter"/>
</dbReference>
<keyword evidence="5" id="KW-0136">Cellulose degradation</keyword>
<evidence type="ECO:0000256" key="6">
    <source>
        <dbReference type="ARBA" id="ARBA00023277"/>
    </source>
</evidence>
<evidence type="ECO:0000256" key="2">
    <source>
        <dbReference type="ARBA" id="ARBA00010838"/>
    </source>
</evidence>
<keyword evidence="13" id="KW-1185">Reference proteome</keyword>
<dbReference type="eggNOG" id="COG2723">
    <property type="taxonomic scope" value="Bacteria"/>
</dbReference>
<dbReference type="Pfam" id="PF00232">
    <property type="entry name" value="Glyco_hydro_1"/>
    <property type="match status" value="1"/>
</dbReference>
<sequence length="449" mass="50962">MNELQFPHNFIWGTATASYQVEGATREDGRGLSIWDTFPRTPGNVWGGETGDVAADQYHRYEEDIALMKAAGLQAYRFSIAWPRILPDGTGEVNQAGIQYYRRLAQALHDAGIQPTATLYHWDLPQALEDAGGWPERATAEAFGKYAEICFRELGDLITNWITLNEPWCTAYLGYEYGQHAPGRTDPAAAARAIHHLNLGHGLAVQAFREGNYRGEIGITWNLMLPRPATRRPEDKKAAELAIARESRMFTDPVAGKGYPQEYLDLAGLSLPLQDGDLDIISQRIDFAGINYYTEGAVAWDDNAPLKVRMVPVHQPTTIMDWPIVPDGLHRMLHWLNAELPEVPLYITENGYARQEDIELQPDGSKRILDHDRIEYLRTHFAAAARAIHDGIPLKGYYIWSFIDNFEWAHGYSKRFGIVYCDYTTMERIPKNSYYFIREVIAGHERFQA</sequence>
<feature type="binding site" evidence="10">
    <location>
        <position position="400"/>
    </location>
    <ligand>
        <name>substrate</name>
    </ligand>
</feature>
<dbReference type="EMBL" id="CP003282">
    <property type="protein sequence ID" value="AFG38207.1"/>
    <property type="molecule type" value="Genomic_DNA"/>
</dbReference>
<dbReference type="EC" id="3.2.1.21" evidence="3 11"/>
<keyword evidence="4 11" id="KW-0378">Hydrolase</keyword>
<name>H9UL14_SPIAZ</name>
<evidence type="ECO:0000256" key="7">
    <source>
        <dbReference type="ARBA" id="ARBA00023295"/>
    </source>
</evidence>
<dbReference type="OrthoDB" id="9765195at2"/>
<evidence type="ECO:0000256" key="11">
    <source>
        <dbReference type="RuleBase" id="RU361175"/>
    </source>
</evidence>
<keyword evidence="7 11" id="KW-0326">Glycosidase</keyword>
<feature type="binding site" evidence="10">
    <location>
        <position position="293"/>
    </location>
    <ligand>
        <name>substrate</name>
    </ligand>
</feature>
<proteinExistence type="inferred from homology"/>
<organism evidence="12 13">
    <name type="scientific">Spirochaeta africana (strain ATCC 700263 / DSM 8902 / Z-7692)</name>
    <dbReference type="NCBI Taxonomy" id="889378"/>
    <lineage>
        <taxon>Bacteria</taxon>
        <taxon>Pseudomonadati</taxon>
        <taxon>Spirochaetota</taxon>
        <taxon>Spirochaetia</taxon>
        <taxon>Spirochaetales</taxon>
        <taxon>Spirochaetaceae</taxon>
        <taxon>Spirochaeta</taxon>
    </lineage>
</organism>
<feature type="active site" description="Proton donor" evidence="9">
    <location>
        <position position="166"/>
    </location>
</feature>
<dbReference type="InterPro" id="IPR017853">
    <property type="entry name" value="GH"/>
</dbReference>
<evidence type="ECO:0000313" key="13">
    <source>
        <dbReference type="Proteomes" id="UP000007383"/>
    </source>
</evidence>
<gene>
    <name evidence="12" type="ordered locus">Spiaf_2170</name>
</gene>
<keyword evidence="6" id="KW-0119">Carbohydrate metabolism</keyword>
<evidence type="ECO:0000313" key="12">
    <source>
        <dbReference type="EMBL" id="AFG38207.1"/>
    </source>
</evidence>
<evidence type="ECO:0000256" key="10">
    <source>
        <dbReference type="PIRSR" id="PIRSR617736-2"/>
    </source>
</evidence>
<feature type="binding site" evidence="10">
    <location>
        <position position="165"/>
    </location>
    <ligand>
        <name>substrate</name>
    </ligand>
</feature>
<comment type="catalytic activity">
    <reaction evidence="1 11">
        <text>Hydrolysis of terminal, non-reducing beta-D-glucosyl residues with release of beta-D-glucose.</text>
        <dbReference type="EC" id="3.2.1.21"/>
    </reaction>
</comment>
<dbReference type="InterPro" id="IPR001360">
    <property type="entry name" value="Glyco_hydro_1"/>
</dbReference>
<dbReference type="SUPFAM" id="SSF51445">
    <property type="entry name" value="(Trans)glycosidases"/>
    <property type="match status" value="1"/>
</dbReference>
<dbReference type="InterPro" id="IPR017736">
    <property type="entry name" value="Glyco_hydro_1_beta-glucosidase"/>
</dbReference>
<dbReference type="AlphaFoldDB" id="H9UL14"/>
<dbReference type="PANTHER" id="PTHR10353:SF36">
    <property type="entry name" value="LP05116P"/>
    <property type="match status" value="1"/>
</dbReference>
<reference evidence="13" key="1">
    <citation type="journal article" date="2013" name="Stand. Genomic Sci.">
        <title>Complete genome sequence of the halophilic bacterium Spirochaeta africana type strain (Z-7692(T)) from the alkaline Lake Magadi in the East African Rift.</title>
        <authorList>
            <person name="Liolos K."/>
            <person name="Abt B."/>
            <person name="Scheuner C."/>
            <person name="Teshima H."/>
            <person name="Held B."/>
            <person name="Lapidus A."/>
            <person name="Nolan M."/>
            <person name="Lucas S."/>
            <person name="Deshpande S."/>
            <person name="Cheng J.F."/>
            <person name="Tapia R."/>
            <person name="Goodwin L.A."/>
            <person name="Pitluck S."/>
            <person name="Pagani I."/>
            <person name="Ivanova N."/>
            <person name="Mavromatis K."/>
            <person name="Mikhailova N."/>
            <person name="Huntemann M."/>
            <person name="Pati A."/>
            <person name="Chen A."/>
            <person name="Palaniappan K."/>
            <person name="Land M."/>
            <person name="Rohde M."/>
            <person name="Tindall B.J."/>
            <person name="Detter J.C."/>
            <person name="Goker M."/>
            <person name="Bristow J."/>
            <person name="Eisen J.A."/>
            <person name="Markowitz V."/>
            <person name="Hugenholtz P."/>
            <person name="Woyke T."/>
            <person name="Klenk H.P."/>
            <person name="Kyrpides N.C."/>
        </authorList>
    </citation>
    <scope>NUCLEOTIDE SEQUENCE</scope>
    <source>
        <strain evidence="13">ATCC 700263 / DSM 8902 / Z-7692</strain>
    </source>
</reference>
<feature type="binding site" evidence="10">
    <location>
        <position position="20"/>
    </location>
    <ligand>
        <name>substrate</name>
    </ligand>
</feature>
<dbReference type="KEGG" id="sfc:Spiaf_2170"/>
<feature type="active site" description="Nucleophile" evidence="9">
    <location>
        <position position="349"/>
    </location>
</feature>
<dbReference type="NCBIfam" id="TIGR03356">
    <property type="entry name" value="BGL"/>
    <property type="match status" value="1"/>
</dbReference>
<evidence type="ECO:0000256" key="3">
    <source>
        <dbReference type="ARBA" id="ARBA00012744"/>
    </source>
</evidence>
<feature type="binding site" evidence="10">
    <location>
        <begin position="407"/>
        <end position="408"/>
    </location>
    <ligand>
        <name>substrate</name>
    </ligand>
</feature>
<comment type="similarity">
    <text evidence="2 11">Belongs to the glycosyl hydrolase 1 family.</text>
</comment>
<evidence type="ECO:0000256" key="8">
    <source>
        <dbReference type="ARBA" id="ARBA00023326"/>
    </source>
</evidence>
<evidence type="ECO:0000256" key="9">
    <source>
        <dbReference type="PIRSR" id="PIRSR617736-1"/>
    </source>
</evidence>
<evidence type="ECO:0000256" key="4">
    <source>
        <dbReference type="ARBA" id="ARBA00022801"/>
    </source>
</evidence>
<dbReference type="GO" id="GO:0030245">
    <property type="term" value="P:cellulose catabolic process"/>
    <property type="evidence" value="ECO:0007669"/>
    <property type="project" value="UniProtKB-KW"/>
</dbReference>
<dbReference type="PROSITE" id="PS00653">
    <property type="entry name" value="GLYCOSYL_HYDROL_F1_2"/>
    <property type="match status" value="1"/>
</dbReference>
<dbReference type="Proteomes" id="UP000007383">
    <property type="component" value="Chromosome"/>
</dbReference>
<protein>
    <recommendedName>
        <fullName evidence="3 11">Beta-glucosidase</fullName>
        <ecNumber evidence="3 11">3.2.1.21</ecNumber>
    </recommendedName>
</protein>
<dbReference type="FunFam" id="3.20.20.80:FF:000004">
    <property type="entry name" value="Beta-glucosidase 6-phospho-beta-glucosidase"/>
    <property type="match status" value="1"/>
</dbReference>
<dbReference type="HOGENOM" id="CLU_001859_1_3_12"/>
<accession>H9UL14</accession>